<evidence type="ECO:0000313" key="1">
    <source>
        <dbReference type="EMBL" id="KRT34465.1"/>
    </source>
</evidence>
<dbReference type="eggNOG" id="COG1598">
    <property type="taxonomic scope" value="Bacteria"/>
</dbReference>
<comment type="caution">
    <text evidence="1">The sequence shown here is derived from an EMBL/GenBank/DDBJ whole genome shotgun (WGS) entry which is preliminary data.</text>
</comment>
<reference evidence="2" key="1">
    <citation type="submission" date="2012-09" db="EMBL/GenBank/DDBJ databases">
        <authorList>
            <person name="Weinstock G."/>
            <person name="Sodergren E."/>
            <person name="Clifton S."/>
            <person name="Fulton L."/>
            <person name="Fulton B."/>
            <person name="Courtney L."/>
            <person name="Fronick C."/>
            <person name="Harrison M."/>
            <person name="Strong C."/>
            <person name="Farmer C."/>
            <person name="Delehaunty K."/>
            <person name="Markovic C."/>
            <person name="Hall O."/>
            <person name="Minx P."/>
            <person name="Tomlinson C."/>
            <person name="Mitreva M."/>
            <person name="Nelson J."/>
            <person name="Hou S."/>
            <person name="Wollam A."/>
            <person name="Pepin K.H."/>
            <person name="Johnson M."/>
            <person name="Bhonagiri V."/>
            <person name="Nash W.E."/>
            <person name="Suruliraj S."/>
            <person name="Warren W."/>
            <person name="Chinwalla A."/>
            <person name="Mardis E.R."/>
            <person name="Wilson R.K."/>
        </authorList>
    </citation>
    <scope>NUCLEOTIDE SEQUENCE [LARGE SCALE GENOMIC DNA]</scope>
    <source>
        <strain evidence="2">OS1</strain>
    </source>
</reference>
<evidence type="ECO:0000313" key="2">
    <source>
        <dbReference type="Proteomes" id="UP000005273"/>
    </source>
</evidence>
<name>A0A0T5X833_9BACT</name>
<gene>
    <name evidence="1" type="ORF">HMPREF1705_02868</name>
</gene>
<dbReference type="InterPro" id="IPR035069">
    <property type="entry name" value="TTHA1013/TTHA0281-like"/>
</dbReference>
<evidence type="ECO:0008006" key="3">
    <source>
        <dbReference type="Google" id="ProtNLM"/>
    </source>
</evidence>
<dbReference type="RefSeq" id="WP_009200653.1">
    <property type="nucleotide sequence ID" value="NZ_ACJX03000001.1"/>
</dbReference>
<dbReference type="EMBL" id="ACJX03000001">
    <property type="protein sequence ID" value="KRT34465.1"/>
    <property type="molecule type" value="Genomic_DNA"/>
</dbReference>
<protein>
    <recommendedName>
        <fullName evidence="3">Toxin-antitoxin system, antitoxin component, HicB family</fullName>
    </recommendedName>
</protein>
<proteinExistence type="predicted"/>
<sequence length="62" mass="7592">MKQKFIYWQDGNLWIGYLEEFPDYWTQGETLEELKENLRDLWRDLASENIPNVRRVSELEVS</sequence>
<dbReference type="AlphaFoldDB" id="A0A0T5X833"/>
<keyword evidence="2" id="KW-1185">Reference proteome</keyword>
<dbReference type="Gene3D" id="3.30.160.250">
    <property type="match status" value="1"/>
</dbReference>
<dbReference type="Proteomes" id="UP000005273">
    <property type="component" value="Unassembled WGS sequence"/>
</dbReference>
<organism evidence="1 2">
    <name type="scientific">Acetomicrobium hydrogeniformans ATCC BAA-1850</name>
    <dbReference type="NCBI Taxonomy" id="592015"/>
    <lineage>
        <taxon>Bacteria</taxon>
        <taxon>Thermotogati</taxon>
        <taxon>Synergistota</taxon>
        <taxon>Synergistia</taxon>
        <taxon>Synergistales</taxon>
        <taxon>Acetomicrobiaceae</taxon>
        <taxon>Acetomicrobium</taxon>
    </lineage>
</organism>
<accession>A0A0T5X833</accession>
<dbReference type="STRING" id="592015.HMPREF1705_02868"/>
<dbReference type="SUPFAM" id="SSF143100">
    <property type="entry name" value="TTHA1013/TTHA0281-like"/>
    <property type="match status" value="1"/>
</dbReference>
<dbReference type="OrthoDB" id="489371at2"/>